<evidence type="ECO:0000313" key="2">
    <source>
        <dbReference type="Proteomes" id="UP000828251"/>
    </source>
</evidence>
<organism evidence="1 2">
    <name type="scientific">Gossypium stocksii</name>
    <dbReference type="NCBI Taxonomy" id="47602"/>
    <lineage>
        <taxon>Eukaryota</taxon>
        <taxon>Viridiplantae</taxon>
        <taxon>Streptophyta</taxon>
        <taxon>Embryophyta</taxon>
        <taxon>Tracheophyta</taxon>
        <taxon>Spermatophyta</taxon>
        <taxon>Magnoliopsida</taxon>
        <taxon>eudicotyledons</taxon>
        <taxon>Gunneridae</taxon>
        <taxon>Pentapetalae</taxon>
        <taxon>rosids</taxon>
        <taxon>malvids</taxon>
        <taxon>Malvales</taxon>
        <taxon>Malvaceae</taxon>
        <taxon>Malvoideae</taxon>
        <taxon>Gossypium</taxon>
    </lineage>
</organism>
<evidence type="ECO:0000313" key="1">
    <source>
        <dbReference type="EMBL" id="KAH1114011.1"/>
    </source>
</evidence>
<evidence type="ECO:0008006" key="3">
    <source>
        <dbReference type="Google" id="ProtNLM"/>
    </source>
</evidence>
<proteinExistence type="predicted"/>
<comment type="caution">
    <text evidence="1">The sequence shown here is derived from an EMBL/GenBank/DDBJ whole genome shotgun (WGS) entry which is preliminary data.</text>
</comment>
<dbReference type="Proteomes" id="UP000828251">
    <property type="component" value="Unassembled WGS sequence"/>
</dbReference>
<accession>A0A9D3W6K1</accession>
<keyword evidence="2" id="KW-1185">Reference proteome</keyword>
<sequence>MELVNDEDVETMVILYYSSENVNVELVQLFAELADMGLVQNDIPLNQPYGVQDPSIDVSRVSIERRLFIHKFNFDLNIHPEVVATDADGEEGPHNDVYSHHNDKDFSDFNLDNVSNDTNDEGVDDDDIVDAPFVRNLSRGIVICNDLRSYILSVDSDVVHKPKFPKYPNFEFDKLFVGQQFMNKEDYVFAIKWYNIKVLVNYKVFKSTSTLYVGEYWSFTNGCNCGYKLHLSRGCNIGNSKN</sequence>
<reference evidence="1 2" key="1">
    <citation type="journal article" date="2021" name="Plant Biotechnol. J.">
        <title>Multi-omics assisted identification of the key and species-specific regulatory components of drought-tolerant mechanisms in Gossypium stocksii.</title>
        <authorList>
            <person name="Yu D."/>
            <person name="Ke L."/>
            <person name="Zhang D."/>
            <person name="Wu Y."/>
            <person name="Sun Y."/>
            <person name="Mei J."/>
            <person name="Sun J."/>
            <person name="Sun Y."/>
        </authorList>
    </citation>
    <scope>NUCLEOTIDE SEQUENCE [LARGE SCALE GENOMIC DNA]</scope>
    <source>
        <strain evidence="2">cv. E1</strain>
        <tissue evidence="1">Leaf</tissue>
    </source>
</reference>
<dbReference type="EMBL" id="JAIQCV010000003">
    <property type="protein sequence ID" value="KAH1114011.1"/>
    <property type="molecule type" value="Genomic_DNA"/>
</dbReference>
<name>A0A9D3W6K1_9ROSI</name>
<dbReference type="AlphaFoldDB" id="A0A9D3W6K1"/>
<gene>
    <name evidence="1" type="ORF">J1N35_007389</name>
</gene>
<protein>
    <recommendedName>
        <fullName evidence="3">Transposase MuDR plant domain-containing protein</fullName>
    </recommendedName>
</protein>